<dbReference type="Gene3D" id="1.10.3730.20">
    <property type="match status" value="2"/>
</dbReference>
<feature type="transmembrane region" description="Helical" evidence="6">
    <location>
        <begin position="29"/>
        <end position="54"/>
    </location>
</feature>
<dbReference type="Pfam" id="PF00892">
    <property type="entry name" value="EamA"/>
    <property type="match status" value="2"/>
</dbReference>
<organism evidence="8 9">
    <name type="scientific">Chelativorans intermedius</name>
    <dbReference type="NCBI Taxonomy" id="515947"/>
    <lineage>
        <taxon>Bacteria</taxon>
        <taxon>Pseudomonadati</taxon>
        <taxon>Pseudomonadota</taxon>
        <taxon>Alphaproteobacteria</taxon>
        <taxon>Hyphomicrobiales</taxon>
        <taxon>Phyllobacteriaceae</taxon>
        <taxon>Chelativorans</taxon>
    </lineage>
</organism>
<feature type="transmembrane region" description="Helical" evidence="6">
    <location>
        <begin position="93"/>
        <end position="114"/>
    </location>
</feature>
<feature type="transmembrane region" description="Helical" evidence="6">
    <location>
        <begin position="246"/>
        <end position="264"/>
    </location>
</feature>
<evidence type="ECO:0000259" key="7">
    <source>
        <dbReference type="Pfam" id="PF00892"/>
    </source>
</evidence>
<dbReference type="RefSeq" id="WP_261522126.1">
    <property type="nucleotide sequence ID" value="NZ_JAODNW010000022.1"/>
</dbReference>
<feature type="transmembrane region" description="Helical" evidence="6">
    <location>
        <begin position="270"/>
        <end position="292"/>
    </location>
</feature>
<feature type="domain" description="EamA" evidence="7">
    <location>
        <begin position="151"/>
        <end position="286"/>
    </location>
</feature>
<keyword evidence="5 6" id="KW-0472">Membrane</keyword>
<reference evidence="8 9" key="1">
    <citation type="submission" date="2024-09" db="EMBL/GenBank/DDBJ databases">
        <authorList>
            <person name="Sun Q."/>
            <person name="Mori K."/>
        </authorList>
    </citation>
    <scope>NUCLEOTIDE SEQUENCE [LARGE SCALE GENOMIC DNA]</scope>
    <source>
        <strain evidence="8 9">CCM 8543</strain>
    </source>
</reference>
<name>A0ABV6D7X5_9HYPH</name>
<comment type="subcellular location">
    <subcellularLocation>
        <location evidence="1">Membrane</location>
        <topology evidence="1">Multi-pass membrane protein</topology>
    </subcellularLocation>
</comment>
<keyword evidence="3 6" id="KW-0812">Transmembrane</keyword>
<feature type="domain" description="EamA" evidence="7">
    <location>
        <begin position="9"/>
        <end position="136"/>
    </location>
</feature>
<evidence type="ECO:0000256" key="2">
    <source>
        <dbReference type="ARBA" id="ARBA00007362"/>
    </source>
</evidence>
<evidence type="ECO:0000256" key="5">
    <source>
        <dbReference type="ARBA" id="ARBA00023136"/>
    </source>
</evidence>
<dbReference type="PANTHER" id="PTHR32322:SF2">
    <property type="entry name" value="EAMA DOMAIN-CONTAINING PROTEIN"/>
    <property type="match status" value="1"/>
</dbReference>
<evidence type="ECO:0000256" key="4">
    <source>
        <dbReference type="ARBA" id="ARBA00022989"/>
    </source>
</evidence>
<feature type="transmembrane region" description="Helical" evidence="6">
    <location>
        <begin position="66"/>
        <end position="87"/>
    </location>
</feature>
<dbReference type="InterPro" id="IPR000620">
    <property type="entry name" value="EamA_dom"/>
</dbReference>
<feature type="transmembrane region" description="Helical" evidence="6">
    <location>
        <begin position="180"/>
        <end position="201"/>
    </location>
</feature>
<evidence type="ECO:0000313" key="9">
    <source>
        <dbReference type="Proteomes" id="UP001589755"/>
    </source>
</evidence>
<comment type="similarity">
    <text evidence="2">Belongs to the EamA transporter family.</text>
</comment>
<dbReference type="InterPro" id="IPR050638">
    <property type="entry name" value="AA-Vitamin_Transporters"/>
</dbReference>
<proteinExistence type="inferred from homology"/>
<keyword evidence="9" id="KW-1185">Reference proteome</keyword>
<sequence length="302" mass="31569">MSVVLAFRLVTVMLLWALCYPLITIGLDLAPHLAFATMRAGIAGIVLLAIAVILHRPLPRDARSWAVLSLVGLGSTGFGFLGMFHAAEFVSPGLATVVANAQPLLAAVLAHSFLKERLTGRGWAGLVLGFAGIVSIAAPGLGTGIATSYWVGIAYITLAAAGVSVGNIGMKLLPARMDALAVMGIQLLLGAVPLALLSAATEDWGRVTWSSPSFVLVLVALAVFGTSLAFWLWFSALSQIALNRANAFTFLVPIFGLFIGAVAFGERLGWPQVAGAVLVIFAILLVQLRGLAGARPESADRW</sequence>
<feature type="transmembrane region" description="Helical" evidence="6">
    <location>
        <begin position="148"/>
        <end position="168"/>
    </location>
</feature>
<protein>
    <submittedName>
        <fullName evidence="8">DMT family transporter</fullName>
    </submittedName>
</protein>
<evidence type="ECO:0000256" key="3">
    <source>
        <dbReference type="ARBA" id="ARBA00022692"/>
    </source>
</evidence>
<accession>A0ABV6D7X5</accession>
<gene>
    <name evidence="8" type="ORF">ACFFJ2_10175</name>
</gene>
<keyword evidence="4 6" id="KW-1133">Transmembrane helix</keyword>
<feature type="transmembrane region" description="Helical" evidence="6">
    <location>
        <begin position="213"/>
        <end position="234"/>
    </location>
</feature>
<dbReference type="PANTHER" id="PTHR32322">
    <property type="entry name" value="INNER MEMBRANE TRANSPORTER"/>
    <property type="match status" value="1"/>
</dbReference>
<dbReference type="Proteomes" id="UP001589755">
    <property type="component" value="Unassembled WGS sequence"/>
</dbReference>
<feature type="transmembrane region" description="Helical" evidence="6">
    <location>
        <begin position="123"/>
        <end position="142"/>
    </location>
</feature>
<dbReference type="InterPro" id="IPR037185">
    <property type="entry name" value="EmrE-like"/>
</dbReference>
<dbReference type="SUPFAM" id="SSF103481">
    <property type="entry name" value="Multidrug resistance efflux transporter EmrE"/>
    <property type="match status" value="2"/>
</dbReference>
<dbReference type="EMBL" id="JBHLXD010000014">
    <property type="protein sequence ID" value="MFC0208765.1"/>
    <property type="molecule type" value="Genomic_DNA"/>
</dbReference>
<comment type="caution">
    <text evidence="8">The sequence shown here is derived from an EMBL/GenBank/DDBJ whole genome shotgun (WGS) entry which is preliminary data.</text>
</comment>
<evidence type="ECO:0000256" key="1">
    <source>
        <dbReference type="ARBA" id="ARBA00004141"/>
    </source>
</evidence>
<evidence type="ECO:0000313" key="8">
    <source>
        <dbReference type="EMBL" id="MFC0208765.1"/>
    </source>
</evidence>
<evidence type="ECO:0000256" key="6">
    <source>
        <dbReference type="SAM" id="Phobius"/>
    </source>
</evidence>